<dbReference type="Pfam" id="PF01061">
    <property type="entry name" value="ABC2_membrane"/>
    <property type="match status" value="1"/>
</dbReference>
<feature type="transmembrane region" description="Helical" evidence="7">
    <location>
        <begin position="204"/>
        <end position="221"/>
    </location>
</feature>
<dbReference type="AlphaFoldDB" id="E2BE49"/>
<organism evidence="11">
    <name type="scientific">Harpegnathos saltator</name>
    <name type="common">Jerdon's jumping ant</name>
    <dbReference type="NCBI Taxonomy" id="610380"/>
    <lineage>
        <taxon>Eukaryota</taxon>
        <taxon>Metazoa</taxon>
        <taxon>Ecdysozoa</taxon>
        <taxon>Arthropoda</taxon>
        <taxon>Hexapoda</taxon>
        <taxon>Insecta</taxon>
        <taxon>Pterygota</taxon>
        <taxon>Neoptera</taxon>
        <taxon>Endopterygota</taxon>
        <taxon>Hymenoptera</taxon>
        <taxon>Apocrita</taxon>
        <taxon>Aculeata</taxon>
        <taxon>Formicoidea</taxon>
        <taxon>Formicidae</taxon>
        <taxon>Ponerinae</taxon>
        <taxon>Ponerini</taxon>
        <taxon>Harpegnathos</taxon>
    </lineage>
</organism>
<dbReference type="InterPro" id="IPR003439">
    <property type="entry name" value="ABC_transporter-like_ATP-bd"/>
</dbReference>
<dbReference type="InterPro" id="IPR027417">
    <property type="entry name" value="P-loop_NTPase"/>
</dbReference>
<evidence type="ECO:0000313" key="11">
    <source>
        <dbReference type="Proteomes" id="UP000008237"/>
    </source>
</evidence>
<dbReference type="GO" id="GO:0016887">
    <property type="term" value="F:ATP hydrolysis activity"/>
    <property type="evidence" value="ECO:0007669"/>
    <property type="project" value="InterPro"/>
</dbReference>
<dbReference type="InParanoid" id="E2BE49"/>
<evidence type="ECO:0000256" key="1">
    <source>
        <dbReference type="ARBA" id="ARBA00004141"/>
    </source>
</evidence>
<keyword evidence="3" id="KW-0813">Transport</keyword>
<keyword evidence="6 7" id="KW-0472">Membrane</keyword>
<evidence type="ECO:0000256" key="7">
    <source>
        <dbReference type="SAM" id="Phobius"/>
    </source>
</evidence>
<feature type="transmembrane region" description="Helical" evidence="7">
    <location>
        <begin position="340"/>
        <end position="360"/>
    </location>
</feature>
<feature type="transmembrane region" description="Helical" evidence="7">
    <location>
        <begin position="422"/>
        <end position="450"/>
    </location>
</feature>
<dbReference type="GO" id="GO:0140359">
    <property type="term" value="F:ABC-type transporter activity"/>
    <property type="evidence" value="ECO:0007669"/>
    <property type="project" value="InterPro"/>
</dbReference>
<evidence type="ECO:0000313" key="10">
    <source>
        <dbReference type="EMBL" id="EFN86036.1"/>
    </source>
</evidence>
<evidence type="ECO:0000256" key="2">
    <source>
        <dbReference type="ARBA" id="ARBA00005814"/>
    </source>
</evidence>
<dbReference type="InterPro" id="IPR013525">
    <property type="entry name" value="ABC2_TM"/>
</dbReference>
<gene>
    <name evidence="10" type="ORF">EAI_16926</name>
</gene>
<evidence type="ECO:0000256" key="3">
    <source>
        <dbReference type="ARBA" id="ARBA00022448"/>
    </source>
</evidence>
<dbReference type="PANTHER" id="PTHR48041:SF118">
    <property type="entry name" value="ATP-BINDING CASSETTE TRANSPORTER (ABC TRANSPORTER) FAMILY G MEMBER 16"/>
    <property type="match status" value="1"/>
</dbReference>
<feature type="transmembrane region" description="Helical" evidence="7">
    <location>
        <begin position="314"/>
        <end position="334"/>
    </location>
</feature>
<reference evidence="10 11" key="1">
    <citation type="journal article" date="2010" name="Science">
        <title>Genomic comparison of the ants Camponotus floridanus and Harpegnathos saltator.</title>
        <authorList>
            <person name="Bonasio R."/>
            <person name="Zhang G."/>
            <person name="Ye C."/>
            <person name="Mutti N.S."/>
            <person name="Fang X."/>
            <person name="Qin N."/>
            <person name="Donahue G."/>
            <person name="Yang P."/>
            <person name="Li Q."/>
            <person name="Li C."/>
            <person name="Zhang P."/>
            <person name="Huang Z."/>
            <person name="Berger S.L."/>
            <person name="Reinberg D."/>
            <person name="Wang J."/>
            <person name="Liebig J."/>
        </authorList>
    </citation>
    <scope>NUCLEOTIDE SEQUENCE [LARGE SCALE GENOMIC DNA]</scope>
    <source>
        <strain evidence="10 11">R22 G/1</strain>
    </source>
</reference>
<feature type="transmembrane region" description="Helical" evidence="7">
    <location>
        <begin position="284"/>
        <end position="302"/>
    </location>
</feature>
<keyword evidence="10" id="KW-0547">Nucleotide-binding</keyword>
<evidence type="ECO:0000256" key="6">
    <source>
        <dbReference type="ARBA" id="ARBA00023136"/>
    </source>
</evidence>
<evidence type="ECO:0000259" key="9">
    <source>
        <dbReference type="Pfam" id="PF01061"/>
    </source>
</evidence>
<feature type="domain" description="ABC-2 type transporter transmembrane" evidence="9">
    <location>
        <begin position="181"/>
        <end position="390"/>
    </location>
</feature>
<dbReference type="PANTHER" id="PTHR48041">
    <property type="entry name" value="ABC TRANSPORTER G FAMILY MEMBER 28"/>
    <property type="match status" value="1"/>
</dbReference>
<keyword evidence="10" id="KW-0067">ATP-binding</keyword>
<feature type="transmembrane region" description="Helical" evidence="7">
    <location>
        <begin position="228"/>
        <end position="245"/>
    </location>
</feature>
<dbReference type="SUPFAM" id="SSF52540">
    <property type="entry name" value="P-loop containing nucleoside triphosphate hydrolases"/>
    <property type="match status" value="1"/>
</dbReference>
<name>E2BE49_HARSA</name>
<accession>E2BE49</accession>
<keyword evidence="4 7" id="KW-0812">Transmembrane</keyword>
<protein>
    <submittedName>
        <fullName evidence="10">ATP-binding cassette sub-family G member 4</fullName>
    </submittedName>
</protein>
<proteinExistence type="inferred from homology"/>
<sequence length="453" mass="51562">MVNKLSGGERRRLSIGIEMVSKPPLLLLDEPTSGLDSVASNQLINTLYNMAKENCTVVCAIHQPSSQMISQFDDIIVLSHGRCMYCGPKDKILNTFSKADFVCPNFYNIAEFVLEVITGQRGENLDNLYEISRTEYEKTKLQKNHSSDDTNISTTSKHSFETNTSHVLTNNIKQKLSTCQQQKILFLRAFISIKRDNTLTKLRFVAHIIVALLLSMMFYDFGNDADKVNSNVACLFFFLLFLFFSNSMPAVQMFPTEAAVFLQEYLNNWYDLKSYYSVKILTDLPMQVLCASCFTVITYYMTGQPMEYNRILQVWGVCVLITIIGQTVGILTGAAFNTEIGIFLIPALSIPLLLFAGFFLKLGEMSEYLQPLGCLSFFRYAFEGMVQAIYSDRDNLSCSTIYCYLQSPSTILAMMDMPTISFHFILIILGFWIICLHIITYVILCFKIYYARK</sequence>
<dbReference type="InterPro" id="IPR050352">
    <property type="entry name" value="ABCG_transporters"/>
</dbReference>
<evidence type="ECO:0000256" key="5">
    <source>
        <dbReference type="ARBA" id="ARBA00022989"/>
    </source>
</evidence>
<evidence type="ECO:0000256" key="4">
    <source>
        <dbReference type="ARBA" id="ARBA00022692"/>
    </source>
</evidence>
<dbReference type="Gene3D" id="3.40.50.300">
    <property type="entry name" value="P-loop containing nucleotide triphosphate hydrolases"/>
    <property type="match status" value="1"/>
</dbReference>
<dbReference type="OMA" id="FGWDMAV"/>
<feature type="domain" description="ABC transporter" evidence="8">
    <location>
        <begin position="3"/>
        <end position="33"/>
    </location>
</feature>
<dbReference type="GO" id="GO:0005524">
    <property type="term" value="F:ATP binding"/>
    <property type="evidence" value="ECO:0007669"/>
    <property type="project" value="UniProtKB-KW"/>
</dbReference>
<keyword evidence="5 7" id="KW-1133">Transmembrane helix</keyword>
<dbReference type="GO" id="GO:0005886">
    <property type="term" value="C:plasma membrane"/>
    <property type="evidence" value="ECO:0007669"/>
    <property type="project" value="TreeGrafter"/>
</dbReference>
<dbReference type="Proteomes" id="UP000008237">
    <property type="component" value="Unassembled WGS sequence"/>
</dbReference>
<comment type="subcellular location">
    <subcellularLocation>
        <location evidence="1">Membrane</location>
        <topology evidence="1">Multi-pass membrane protein</topology>
    </subcellularLocation>
</comment>
<dbReference type="Pfam" id="PF00005">
    <property type="entry name" value="ABC_tran"/>
    <property type="match status" value="1"/>
</dbReference>
<dbReference type="EMBL" id="GL447755">
    <property type="protein sequence ID" value="EFN86036.1"/>
    <property type="molecule type" value="Genomic_DNA"/>
</dbReference>
<keyword evidence="11" id="KW-1185">Reference proteome</keyword>
<dbReference type="OrthoDB" id="66620at2759"/>
<evidence type="ECO:0000259" key="8">
    <source>
        <dbReference type="Pfam" id="PF00005"/>
    </source>
</evidence>
<comment type="similarity">
    <text evidence="2">Belongs to the ABC transporter superfamily. ABCG family. Eye pigment precursor importer (TC 3.A.1.204) subfamily.</text>
</comment>